<dbReference type="RefSeq" id="WP_239113635.1">
    <property type="nucleotide sequence ID" value="NZ_BOOO01000004.1"/>
</dbReference>
<feature type="transmembrane region" description="Helical" evidence="2">
    <location>
        <begin position="92"/>
        <end position="111"/>
    </location>
</feature>
<feature type="transmembrane region" description="Helical" evidence="2">
    <location>
        <begin position="300"/>
        <end position="322"/>
    </location>
</feature>
<keyword evidence="5" id="KW-1185">Reference proteome</keyword>
<protein>
    <submittedName>
        <fullName evidence="4">Membrane protein</fullName>
    </submittedName>
</protein>
<dbReference type="Pfam" id="PF03703">
    <property type="entry name" value="bPH_2"/>
    <property type="match status" value="2"/>
</dbReference>
<feature type="domain" description="YdbS-like PH" evidence="3">
    <location>
        <begin position="511"/>
        <end position="581"/>
    </location>
</feature>
<feature type="region of interest" description="Disordered" evidence="1">
    <location>
        <begin position="251"/>
        <end position="279"/>
    </location>
</feature>
<evidence type="ECO:0000259" key="3">
    <source>
        <dbReference type="Pfam" id="PF03703"/>
    </source>
</evidence>
<keyword evidence="2" id="KW-0472">Membrane</keyword>
<sequence length="603" mass="63865">MTEPGSAQPDPRQPDPAQSDPRQLGPAQSDSWRPGPAQQGPGQSGTAQPGPGQPGAWPSGPGGLPVRPGATPYGEAGAARRLSPRVLLIDPIRMLPTLLLPLAGVLVAGGFSPASFGWAALGVGGSVVYAVVRWATFTYRVSGDRLELTRALISRSVRTIPLERVRGIDITTPPLHRLLRLAVLKLDTGAGGGEQEGELDALTVEEAESLRAVLLARRSVTPRPRPEGSAAAEGTAVDAPAQDGVARDGIALDGASKDGTPRDGAISARGAAAGRTSGHHDERIIGRVPRSWLRYGPLSGAYLLTPFALIAGAVGLVFQVGGELRVDARKARAVFTWVEGHPALLVAGVVLLILAMPVVGGIMYAVFNWDFTLRTRDGYLVAERGLVTRRAVSLERRRIRGYELVDGLIERRFKVVRLWAVVTGLGDSETRGQLLPVTPRTYAVDVASDAIGPFATPLRPHPSQARRRRLFRAVTPWLVVAAAMFLLGWEVAASAALVLALLGIPLGLDRYRSLGHAYDGTRLSVRNGSLRRGQAVVERRAIVGWTLRQTVFQRMSGVLTVVAGVGAGTGGYPAVDTGEAQGVEFAAEVTPDWIGPFLASPNR</sequence>
<evidence type="ECO:0000313" key="4">
    <source>
        <dbReference type="EMBL" id="GII27457.1"/>
    </source>
</evidence>
<feature type="compositionally biased region" description="Low complexity" evidence="1">
    <location>
        <begin position="1"/>
        <end position="23"/>
    </location>
</feature>
<dbReference type="InterPro" id="IPR005182">
    <property type="entry name" value="YdbS-like_PH"/>
</dbReference>
<dbReference type="PANTHER" id="PTHR34473:SF2">
    <property type="entry name" value="UPF0699 TRANSMEMBRANE PROTEIN YDBT"/>
    <property type="match status" value="1"/>
</dbReference>
<feature type="transmembrane region" description="Helical" evidence="2">
    <location>
        <begin position="117"/>
        <end position="136"/>
    </location>
</feature>
<feature type="domain" description="YdbS-like PH" evidence="3">
    <location>
        <begin position="134"/>
        <end position="212"/>
    </location>
</feature>
<gene>
    <name evidence="4" type="ORF">Pmi06nite_08990</name>
</gene>
<feature type="region of interest" description="Disordered" evidence="1">
    <location>
        <begin position="1"/>
        <end position="76"/>
    </location>
</feature>
<feature type="compositionally biased region" description="Low complexity" evidence="1">
    <location>
        <begin position="264"/>
        <end position="276"/>
    </location>
</feature>
<dbReference type="PANTHER" id="PTHR34473">
    <property type="entry name" value="UPF0699 TRANSMEMBRANE PROTEIN YDBS"/>
    <property type="match status" value="1"/>
</dbReference>
<evidence type="ECO:0000256" key="2">
    <source>
        <dbReference type="SAM" id="Phobius"/>
    </source>
</evidence>
<evidence type="ECO:0000256" key="1">
    <source>
        <dbReference type="SAM" id="MobiDB-lite"/>
    </source>
</evidence>
<accession>A0A8J3X4A6</accession>
<dbReference type="EMBL" id="BOOO01000004">
    <property type="protein sequence ID" value="GII27457.1"/>
    <property type="molecule type" value="Genomic_DNA"/>
</dbReference>
<keyword evidence="2" id="KW-1133">Transmembrane helix</keyword>
<evidence type="ECO:0000313" key="5">
    <source>
        <dbReference type="Proteomes" id="UP000650628"/>
    </source>
</evidence>
<proteinExistence type="predicted"/>
<reference evidence="4 5" key="1">
    <citation type="submission" date="2021-01" db="EMBL/GenBank/DDBJ databases">
        <title>Whole genome shotgun sequence of Planotetraspora mira NBRC 15435.</title>
        <authorList>
            <person name="Komaki H."/>
            <person name="Tamura T."/>
        </authorList>
    </citation>
    <scope>NUCLEOTIDE SEQUENCE [LARGE SCALE GENOMIC DNA]</scope>
    <source>
        <strain evidence="4 5">NBRC 15435</strain>
    </source>
</reference>
<dbReference type="Proteomes" id="UP000650628">
    <property type="component" value="Unassembled WGS sequence"/>
</dbReference>
<comment type="caution">
    <text evidence="4">The sequence shown here is derived from an EMBL/GenBank/DDBJ whole genome shotgun (WGS) entry which is preliminary data.</text>
</comment>
<feature type="transmembrane region" description="Helical" evidence="2">
    <location>
        <begin position="342"/>
        <end position="367"/>
    </location>
</feature>
<keyword evidence="2" id="KW-0812">Transmembrane</keyword>
<name>A0A8J3X4A6_9ACTN</name>
<organism evidence="4 5">
    <name type="scientific">Planotetraspora mira</name>
    <dbReference type="NCBI Taxonomy" id="58121"/>
    <lineage>
        <taxon>Bacteria</taxon>
        <taxon>Bacillati</taxon>
        <taxon>Actinomycetota</taxon>
        <taxon>Actinomycetes</taxon>
        <taxon>Streptosporangiales</taxon>
        <taxon>Streptosporangiaceae</taxon>
        <taxon>Planotetraspora</taxon>
    </lineage>
</organism>
<dbReference type="AlphaFoldDB" id="A0A8J3X4A6"/>
<feature type="region of interest" description="Disordered" evidence="1">
    <location>
        <begin position="218"/>
        <end position="238"/>
    </location>
</feature>
<feature type="compositionally biased region" description="Low complexity" evidence="1">
    <location>
        <begin position="34"/>
        <end position="59"/>
    </location>
</feature>